<reference evidence="3 4" key="1">
    <citation type="submission" date="2019-05" db="EMBL/GenBank/DDBJ databases">
        <title>Genome sequencing of F202Z8.</title>
        <authorList>
            <person name="Kwon Y.M."/>
        </authorList>
    </citation>
    <scope>NUCLEOTIDE SEQUENCE [LARGE SCALE GENOMIC DNA]</scope>
    <source>
        <strain evidence="3 4">F202Z8</strain>
    </source>
</reference>
<dbReference type="OrthoDB" id="9799090at2"/>
<keyword evidence="1" id="KW-0472">Membrane</keyword>
<dbReference type="AlphaFoldDB" id="A0A5B7SUV1"/>
<evidence type="ECO:0000313" key="4">
    <source>
        <dbReference type="Proteomes" id="UP000310017"/>
    </source>
</evidence>
<protein>
    <recommendedName>
        <fullName evidence="2">Potassium channel domain-containing protein</fullName>
    </recommendedName>
</protein>
<dbReference type="EMBL" id="CP040710">
    <property type="protein sequence ID" value="QCX00610.1"/>
    <property type="molecule type" value="Genomic_DNA"/>
</dbReference>
<dbReference type="InterPro" id="IPR013099">
    <property type="entry name" value="K_chnl_dom"/>
</dbReference>
<evidence type="ECO:0000256" key="1">
    <source>
        <dbReference type="SAM" id="Phobius"/>
    </source>
</evidence>
<name>A0A5B7SUV1_9FLAO</name>
<organism evidence="3 4">
    <name type="scientific">Aggregatimonas sangjinii</name>
    <dbReference type="NCBI Taxonomy" id="2583587"/>
    <lineage>
        <taxon>Bacteria</taxon>
        <taxon>Pseudomonadati</taxon>
        <taxon>Bacteroidota</taxon>
        <taxon>Flavobacteriia</taxon>
        <taxon>Flavobacteriales</taxon>
        <taxon>Flavobacteriaceae</taxon>
        <taxon>Aggregatimonas</taxon>
    </lineage>
</organism>
<feature type="transmembrane region" description="Helical" evidence="1">
    <location>
        <begin position="168"/>
        <end position="185"/>
    </location>
</feature>
<evidence type="ECO:0000259" key="2">
    <source>
        <dbReference type="Pfam" id="PF07885"/>
    </source>
</evidence>
<keyword evidence="1" id="KW-0812">Transmembrane</keyword>
<feature type="transmembrane region" description="Helical" evidence="1">
    <location>
        <begin position="197"/>
        <end position="218"/>
    </location>
</feature>
<feature type="transmembrane region" description="Helical" evidence="1">
    <location>
        <begin position="88"/>
        <end position="106"/>
    </location>
</feature>
<keyword evidence="1" id="KW-1133">Transmembrane helix</keyword>
<feature type="transmembrane region" description="Helical" evidence="1">
    <location>
        <begin position="118"/>
        <end position="144"/>
    </location>
</feature>
<feature type="domain" description="Potassium channel" evidence="2">
    <location>
        <begin position="167"/>
        <end position="215"/>
    </location>
</feature>
<dbReference type="SUPFAM" id="SSF81324">
    <property type="entry name" value="Voltage-gated potassium channels"/>
    <property type="match status" value="1"/>
</dbReference>
<feature type="transmembrane region" description="Helical" evidence="1">
    <location>
        <begin position="12"/>
        <end position="29"/>
    </location>
</feature>
<dbReference type="Pfam" id="PF07885">
    <property type="entry name" value="Ion_trans_2"/>
    <property type="match status" value="1"/>
</dbReference>
<proteinExistence type="predicted"/>
<accession>A0A5B7SUV1</accession>
<gene>
    <name evidence="3" type="ORF">FGM00_11035</name>
</gene>
<evidence type="ECO:0000313" key="3">
    <source>
        <dbReference type="EMBL" id="QCX00610.1"/>
    </source>
</evidence>
<dbReference type="Gene3D" id="1.10.287.70">
    <property type="match status" value="1"/>
</dbReference>
<dbReference type="RefSeq" id="WP_138852955.1">
    <property type="nucleotide sequence ID" value="NZ_CP040710.1"/>
</dbReference>
<feature type="transmembrane region" description="Helical" evidence="1">
    <location>
        <begin position="59"/>
        <end position="76"/>
    </location>
</feature>
<dbReference type="Proteomes" id="UP000310017">
    <property type="component" value="Chromosome"/>
</dbReference>
<dbReference type="KEGG" id="asag:FGM00_11035"/>
<sequence>MFKKLYSYRFEFFFITQIAVLFGSLFIRGEIFEKSIGPIFFLLNLIAGIILISKRKDFFWFFLVLLIASSTIFAFAQANGGMPLFTSYMQFGIYFAFYLAVTYEIIKQVWQSTMVDKKVIYGMVSGFISLGLIGFFICMSIELANPESFQGGLLHQQGTLPNTLTEQLMYFSFITMMTIGYGDILPVTPIAQKASILIGLIGQFYLVVITAVVVGKFINQKSAKNES</sequence>
<keyword evidence="4" id="KW-1185">Reference proteome</keyword>
<feature type="transmembrane region" description="Helical" evidence="1">
    <location>
        <begin position="35"/>
        <end position="52"/>
    </location>
</feature>